<sequence length="140" mass="14807">MTLNALLSTPVLELDLSGGEMRVLDWLSTVRTAADAGVRHLVLTGPSPARHHAVRSLEECGFACGMHVEIIPKQPTQPADHAPRVRIGSDGIPRMLLPDGIPLSDLLTAIDAGRPLLERAPVLRSLEASGRPCSQPAGSA</sequence>
<dbReference type="AlphaFoldDB" id="A0A1I2L9K9"/>
<accession>A0A1I2L9K9</accession>
<keyword evidence="2" id="KW-1185">Reference proteome</keyword>
<proteinExistence type="predicted"/>
<gene>
    <name evidence="1" type="ORF">SAMN05216251_12751</name>
</gene>
<organism evidence="1 2">
    <name type="scientific">Actinacidiphila alni</name>
    <dbReference type="NCBI Taxonomy" id="380248"/>
    <lineage>
        <taxon>Bacteria</taxon>
        <taxon>Bacillati</taxon>
        <taxon>Actinomycetota</taxon>
        <taxon>Actinomycetes</taxon>
        <taxon>Kitasatosporales</taxon>
        <taxon>Streptomycetaceae</taxon>
        <taxon>Actinacidiphila</taxon>
    </lineage>
</organism>
<name>A0A1I2L9K9_9ACTN</name>
<dbReference type="EMBL" id="FONG01000027">
    <property type="protein sequence ID" value="SFF75160.1"/>
    <property type="molecule type" value="Genomic_DNA"/>
</dbReference>
<dbReference type="Proteomes" id="UP000199323">
    <property type="component" value="Unassembled WGS sequence"/>
</dbReference>
<dbReference type="OrthoDB" id="9926761at2"/>
<evidence type="ECO:0000313" key="2">
    <source>
        <dbReference type="Proteomes" id="UP000199323"/>
    </source>
</evidence>
<evidence type="ECO:0000313" key="1">
    <source>
        <dbReference type="EMBL" id="SFF75160.1"/>
    </source>
</evidence>
<dbReference type="STRING" id="380248.SAMN05216251_12751"/>
<protein>
    <submittedName>
        <fullName evidence="1">Uncharacterized protein</fullName>
    </submittedName>
</protein>
<reference evidence="1 2" key="1">
    <citation type="submission" date="2016-10" db="EMBL/GenBank/DDBJ databases">
        <authorList>
            <person name="de Groot N.N."/>
        </authorList>
    </citation>
    <scope>NUCLEOTIDE SEQUENCE [LARGE SCALE GENOMIC DNA]</scope>
    <source>
        <strain evidence="1 2">CGMCC 4.3510</strain>
    </source>
</reference>
<dbReference type="RefSeq" id="WP_093717221.1">
    <property type="nucleotide sequence ID" value="NZ_FONG01000027.1"/>
</dbReference>